<keyword evidence="5" id="KW-1185">Reference proteome</keyword>
<evidence type="ECO:0000313" key="4">
    <source>
        <dbReference type="EMBL" id="TGE08765.1"/>
    </source>
</evidence>
<dbReference type="EMBL" id="SRLA01000002">
    <property type="protein sequence ID" value="TGE08765.1"/>
    <property type="molecule type" value="Genomic_DNA"/>
</dbReference>
<accession>A0A4Z0P9W2</accession>
<dbReference type="InterPro" id="IPR038713">
    <property type="entry name" value="Terminase_Gp1_N_sf"/>
</dbReference>
<dbReference type="Gene3D" id="1.10.10.1400">
    <property type="entry name" value="Terminase, small subunit, N-terminal DNA-binding domain, HTH motif"/>
    <property type="match status" value="1"/>
</dbReference>
<evidence type="ECO:0000256" key="2">
    <source>
        <dbReference type="ARBA" id="ARBA00023219"/>
    </source>
</evidence>
<dbReference type="PANTHER" id="PTHR41328:SF2">
    <property type="entry name" value="TERMINASE SMALL SUBUNIT"/>
    <property type="match status" value="1"/>
</dbReference>
<dbReference type="Proteomes" id="UP000298337">
    <property type="component" value="Unassembled WGS sequence"/>
</dbReference>
<organism evidence="4 5">
    <name type="scientific">Hymenobacter fodinae</name>
    <dbReference type="NCBI Taxonomy" id="2510796"/>
    <lineage>
        <taxon>Bacteria</taxon>
        <taxon>Pseudomonadati</taxon>
        <taxon>Bacteroidota</taxon>
        <taxon>Cytophagia</taxon>
        <taxon>Cytophagales</taxon>
        <taxon>Hymenobacteraceae</taxon>
        <taxon>Hymenobacter</taxon>
    </lineage>
</organism>
<evidence type="ECO:0000256" key="1">
    <source>
        <dbReference type="ARBA" id="ARBA00022612"/>
    </source>
</evidence>
<keyword evidence="2" id="KW-0231">Viral genome packaging</keyword>
<sequence length="264" mass="30160">MDTPNSEEQNAPDFTDKRKRFIEEYPVDCNATQAAIRAGFSAKTARQMGSWLLTNIDIRNAVDERLKTLAMTADEAVKHIGDIAKTRLNDYLKVETRTRRPTIQQPLGEAIDQLEAELAFEKKYTTRSLEVLQLQGDELKEYQAERNRVHKRLQLQIIRFECELSENPEATRDIDGPPEEYEAVQVDMVALAKTNDLGRIKAFSWTEFGPKVEMYPADAALRDILRMHGKYEKDNEQSAPKVMPEIKVYTGAPPLSNSEKEVDL</sequence>
<protein>
    <submittedName>
        <fullName evidence="4">Terminase small subunit</fullName>
    </submittedName>
</protein>
<dbReference type="OrthoDB" id="1338457at2"/>
<dbReference type="GO" id="GO:0051276">
    <property type="term" value="P:chromosome organization"/>
    <property type="evidence" value="ECO:0007669"/>
    <property type="project" value="InterPro"/>
</dbReference>
<evidence type="ECO:0000313" key="5">
    <source>
        <dbReference type="Proteomes" id="UP000298337"/>
    </source>
</evidence>
<dbReference type="Pfam" id="PF03592">
    <property type="entry name" value="Terminase_2"/>
    <property type="match status" value="1"/>
</dbReference>
<feature type="region of interest" description="Disordered" evidence="3">
    <location>
        <begin position="232"/>
        <end position="264"/>
    </location>
</feature>
<dbReference type="AlphaFoldDB" id="A0A4Z0P9W2"/>
<keyword evidence="1" id="KW-1188">Viral release from host cell</keyword>
<dbReference type="InterPro" id="IPR005335">
    <property type="entry name" value="Terminase_ssu"/>
</dbReference>
<dbReference type="InterPro" id="IPR052404">
    <property type="entry name" value="SPP1-like_terminase"/>
</dbReference>
<proteinExistence type="predicted"/>
<reference evidence="4 5" key="1">
    <citation type="submission" date="2019-04" db="EMBL/GenBank/DDBJ databases">
        <authorList>
            <person name="Feng G."/>
            <person name="Zhang J."/>
            <person name="Zhu H."/>
        </authorList>
    </citation>
    <scope>NUCLEOTIDE SEQUENCE [LARGE SCALE GENOMIC DNA]</scope>
    <source>
        <strain evidence="4 5">92R-1</strain>
    </source>
</reference>
<evidence type="ECO:0000256" key="3">
    <source>
        <dbReference type="SAM" id="MobiDB-lite"/>
    </source>
</evidence>
<gene>
    <name evidence="4" type="ORF">EU556_13850</name>
</gene>
<dbReference type="RefSeq" id="WP_135434674.1">
    <property type="nucleotide sequence ID" value="NZ_SRLA01000002.1"/>
</dbReference>
<comment type="caution">
    <text evidence="4">The sequence shown here is derived from an EMBL/GenBank/DDBJ whole genome shotgun (WGS) entry which is preliminary data.</text>
</comment>
<name>A0A4Z0P9W2_9BACT</name>
<dbReference type="PANTHER" id="PTHR41328">
    <property type="entry name" value="TERMINASE SMALL SUBUNIT-RELATED"/>
    <property type="match status" value="1"/>
</dbReference>